<accession>A0A434A0G1</accession>
<organism evidence="1 2">
    <name type="scientific">Flavobacterium cupreum</name>
    <dbReference type="NCBI Taxonomy" id="2133766"/>
    <lineage>
        <taxon>Bacteria</taxon>
        <taxon>Pseudomonadati</taxon>
        <taxon>Bacteroidota</taxon>
        <taxon>Flavobacteriia</taxon>
        <taxon>Flavobacteriales</taxon>
        <taxon>Flavobacteriaceae</taxon>
        <taxon>Flavobacterium</taxon>
    </lineage>
</organism>
<reference evidence="2" key="1">
    <citation type="journal article" date="2019" name="Syst. Appl. Microbiol.">
        <title>Flavobacterium circumlabens sp. nov. and Flavobacterium cupreum sp. nov., two psychrotrophic species isolated from Antarctic environmental samples.</title>
        <authorList>
            <person name="Kralova S."/>
            <person name="Busse H.-J."/>
            <person name="Svec P."/>
            <person name="Maslanova I."/>
            <person name="Stankova E."/>
            <person name="Bartak M."/>
            <person name="Sedlacek I."/>
        </authorList>
    </citation>
    <scope>NUCLEOTIDE SEQUENCE [LARGE SCALE GENOMIC DNA]</scope>
    <source>
        <strain evidence="2">CCM 8825</strain>
    </source>
</reference>
<protein>
    <submittedName>
        <fullName evidence="1">Selenium binding protein</fullName>
    </submittedName>
</protein>
<keyword evidence="2" id="KW-1185">Reference proteome</keyword>
<dbReference type="AlphaFoldDB" id="A0A434A0G1"/>
<name>A0A434A0G1_9FLAO</name>
<dbReference type="RefSeq" id="WP_127340864.1">
    <property type="nucleotide sequence ID" value="NZ_QWDM01000026.1"/>
</dbReference>
<dbReference type="Proteomes" id="UP000288102">
    <property type="component" value="Unassembled WGS sequence"/>
</dbReference>
<evidence type="ECO:0000313" key="2">
    <source>
        <dbReference type="Proteomes" id="UP000288102"/>
    </source>
</evidence>
<gene>
    <name evidence="1" type="ORF">D0817_24275</name>
</gene>
<dbReference type="OrthoDB" id="2303037at2"/>
<sequence length="139" mass="16364">MYEEYSRQVLPSKRYRELLGSAICVFNSNNQFIIENILRIDDSNYNWHELIDKTSGSLLQSVKETISKNSDTKIAVLFSSIIVKRNRIIHSYQITENDQQILSTKTKNNKQFTITESYLLEFIKDNEHLSLMLHKLRGY</sequence>
<evidence type="ECO:0000313" key="1">
    <source>
        <dbReference type="EMBL" id="RUT67858.1"/>
    </source>
</evidence>
<proteinExistence type="predicted"/>
<comment type="caution">
    <text evidence="1">The sequence shown here is derived from an EMBL/GenBank/DDBJ whole genome shotgun (WGS) entry which is preliminary data.</text>
</comment>
<dbReference type="EMBL" id="QWDM01000026">
    <property type="protein sequence ID" value="RUT67858.1"/>
    <property type="molecule type" value="Genomic_DNA"/>
</dbReference>